<dbReference type="OrthoDB" id="262426at2759"/>
<feature type="compositionally biased region" description="Basic and acidic residues" evidence="1">
    <location>
        <begin position="141"/>
        <end position="156"/>
    </location>
</feature>
<reference evidence="2 3" key="1">
    <citation type="submission" date="2017-03" db="EMBL/GenBank/DDBJ databases">
        <title>An alternative strategy for trypanosome survival in the mammalian bloodstream revealed through genome and transcriptome analysis of the ubiquitous bovine parasite Trypanosoma (Megatrypanum) theileri.</title>
        <authorList>
            <person name="Kelly S."/>
            <person name="Ivens A."/>
            <person name="Mott A."/>
            <person name="O'Neill E."/>
            <person name="Emms D."/>
            <person name="Macleod O."/>
            <person name="Voorheis P."/>
            <person name="Matthews J."/>
            <person name="Matthews K."/>
            <person name="Carrington M."/>
        </authorList>
    </citation>
    <scope>NUCLEOTIDE SEQUENCE [LARGE SCALE GENOMIC DNA]</scope>
    <source>
        <strain evidence="2">Edinburgh</strain>
    </source>
</reference>
<name>A0A1X0NQZ0_9TRYP</name>
<keyword evidence="3" id="KW-1185">Reference proteome</keyword>
<feature type="region of interest" description="Disordered" evidence="1">
    <location>
        <begin position="141"/>
        <end position="194"/>
    </location>
</feature>
<dbReference type="RefSeq" id="XP_028881202.1">
    <property type="nucleotide sequence ID" value="XM_029027347.1"/>
</dbReference>
<comment type="caution">
    <text evidence="2">The sequence shown here is derived from an EMBL/GenBank/DDBJ whole genome shotgun (WGS) entry which is preliminary data.</text>
</comment>
<protein>
    <submittedName>
        <fullName evidence="2">Uncharacterized protein</fullName>
    </submittedName>
</protein>
<gene>
    <name evidence="2" type="ORF">TM35_000231070</name>
</gene>
<dbReference type="GeneID" id="39987127"/>
<dbReference type="AlphaFoldDB" id="A0A1X0NQZ0"/>
<evidence type="ECO:0000313" key="3">
    <source>
        <dbReference type="Proteomes" id="UP000192257"/>
    </source>
</evidence>
<evidence type="ECO:0000313" key="2">
    <source>
        <dbReference type="EMBL" id="ORC87136.1"/>
    </source>
</evidence>
<dbReference type="VEuPathDB" id="TriTrypDB:TM35_000231070"/>
<dbReference type="EMBL" id="NBCO01000023">
    <property type="protein sequence ID" value="ORC87136.1"/>
    <property type="molecule type" value="Genomic_DNA"/>
</dbReference>
<proteinExistence type="predicted"/>
<evidence type="ECO:0000256" key="1">
    <source>
        <dbReference type="SAM" id="MobiDB-lite"/>
    </source>
</evidence>
<organism evidence="2 3">
    <name type="scientific">Trypanosoma theileri</name>
    <dbReference type="NCBI Taxonomy" id="67003"/>
    <lineage>
        <taxon>Eukaryota</taxon>
        <taxon>Discoba</taxon>
        <taxon>Euglenozoa</taxon>
        <taxon>Kinetoplastea</taxon>
        <taxon>Metakinetoplastina</taxon>
        <taxon>Trypanosomatida</taxon>
        <taxon>Trypanosomatidae</taxon>
        <taxon>Trypanosoma</taxon>
    </lineage>
</organism>
<accession>A0A1X0NQZ0</accession>
<feature type="compositionally biased region" description="Acidic residues" evidence="1">
    <location>
        <begin position="157"/>
        <end position="181"/>
    </location>
</feature>
<dbReference type="Proteomes" id="UP000192257">
    <property type="component" value="Unassembled WGS sequence"/>
</dbReference>
<sequence length="194" mass="22127">MSQQPRNDWGEMVLPGVYMLRRTTAVEKKLVGADAGNVQIEIILHDIEVMQNHINKLKETNDEIREYIKNKGSLGISERPPSPSGHDVEVCDPTDNITVFKDALVENEIIISSKERELEELKRLIQPNRCACHYHSDEVKDVECPSSGDVRDVNTREEEEEEEEEKEEEEGEEEDGEEEGEGGVVRMSNALFYL</sequence>